<protein>
    <submittedName>
        <fullName evidence="1">Uncharacterized protein</fullName>
    </submittedName>
</protein>
<gene>
    <name evidence="1" type="ORF">PHLCEN_2v6520</name>
</gene>
<evidence type="ECO:0000313" key="1">
    <source>
        <dbReference type="EMBL" id="PSR81185.1"/>
    </source>
</evidence>
<proteinExistence type="predicted"/>
<sequence>MNPSVERQLIVFDFDWSMADQDSDRWIFEVLAPELRRKMKSLKEEVQWTDLV</sequence>
<accession>A0A2R6P029</accession>
<organism evidence="1 2">
    <name type="scientific">Hermanssonia centrifuga</name>
    <dbReference type="NCBI Taxonomy" id="98765"/>
    <lineage>
        <taxon>Eukaryota</taxon>
        <taxon>Fungi</taxon>
        <taxon>Dikarya</taxon>
        <taxon>Basidiomycota</taxon>
        <taxon>Agaricomycotina</taxon>
        <taxon>Agaricomycetes</taxon>
        <taxon>Polyporales</taxon>
        <taxon>Meruliaceae</taxon>
        <taxon>Hermanssonia</taxon>
    </lineage>
</organism>
<reference evidence="1 2" key="1">
    <citation type="submission" date="2018-02" db="EMBL/GenBank/DDBJ databases">
        <title>Genome sequence of the basidiomycete white-rot fungus Phlebia centrifuga.</title>
        <authorList>
            <person name="Granchi Z."/>
            <person name="Peng M."/>
            <person name="de Vries R.P."/>
            <person name="Hilden K."/>
            <person name="Makela M.R."/>
            <person name="Grigoriev I."/>
            <person name="Riley R."/>
        </authorList>
    </citation>
    <scope>NUCLEOTIDE SEQUENCE [LARGE SCALE GENOMIC DNA]</scope>
    <source>
        <strain evidence="1 2">FBCC195</strain>
    </source>
</reference>
<dbReference type="AlphaFoldDB" id="A0A2R6P029"/>
<keyword evidence="2" id="KW-1185">Reference proteome</keyword>
<dbReference type="EMBL" id="MLYV02000625">
    <property type="protein sequence ID" value="PSR81185.1"/>
    <property type="molecule type" value="Genomic_DNA"/>
</dbReference>
<comment type="caution">
    <text evidence="1">The sequence shown here is derived from an EMBL/GenBank/DDBJ whole genome shotgun (WGS) entry which is preliminary data.</text>
</comment>
<dbReference type="Proteomes" id="UP000186601">
    <property type="component" value="Unassembled WGS sequence"/>
</dbReference>
<dbReference type="STRING" id="98765.A0A2R6P029"/>
<dbReference type="OrthoDB" id="10267182at2759"/>
<name>A0A2R6P029_9APHY</name>
<evidence type="ECO:0000313" key="2">
    <source>
        <dbReference type="Proteomes" id="UP000186601"/>
    </source>
</evidence>